<keyword evidence="2" id="KW-0863">Zinc-finger</keyword>
<dbReference type="InterPro" id="IPR022776">
    <property type="entry name" value="TRM13/UPF0224_CHHC_Znf_dom"/>
</dbReference>
<evidence type="ECO:0000259" key="4">
    <source>
        <dbReference type="PROSITE" id="PS51800"/>
    </source>
</evidence>
<evidence type="ECO:0000256" key="1">
    <source>
        <dbReference type="ARBA" id="ARBA00022723"/>
    </source>
</evidence>
<dbReference type="EMBL" id="CAJFDH010000002">
    <property type="protein sequence ID" value="CAD5210173.1"/>
    <property type="molecule type" value="Genomic_DNA"/>
</dbReference>
<name>A0A811K3B2_9BILA</name>
<dbReference type="Proteomes" id="UP000614601">
    <property type="component" value="Unassembled WGS sequence"/>
</dbReference>
<protein>
    <recommendedName>
        <fullName evidence="4">CHHC U11-48K-type domain-containing protein</fullName>
    </recommendedName>
</protein>
<dbReference type="Proteomes" id="UP000783686">
    <property type="component" value="Unassembled WGS sequence"/>
</dbReference>
<evidence type="ECO:0000313" key="6">
    <source>
        <dbReference type="Proteomes" id="UP000614601"/>
    </source>
</evidence>
<accession>A0A811K3B2</accession>
<reference evidence="5" key="1">
    <citation type="submission" date="2020-09" db="EMBL/GenBank/DDBJ databases">
        <authorList>
            <person name="Kikuchi T."/>
        </authorList>
    </citation>
    <scope>NUCLEOTIDE SEQUENCE</scope>
    <source>
        <strain evidence="5">SH1</strain>
    </source>
</reference>
<dbReference type="OrthoDB" id="10401640at2759"/>
<keyword evidence="1" id="KW-0479">Metal-binding</keyword>
<evidence type="ECO:0000256" key="3">
    <source>
        <dbReference type="ARBA" id="ARBA00022833"/>
    </source>
</evidence>
<dbReference type="GO" id="GO:0008270">
    <property type="term" value="F:zinc ion binding"/>
    <property type="evidence" value="ECO:0007669"/>
    <property type="project" value="UniProtKB-KW"/>
</dbReference>
<gene>
    <name evidence="5" type="ORF">BOKJ2_LOCUS3055</name>
</gene>
<evidence type="ECO:0000256" key="2">
    <source>
        <dbReference type="ARBA" id="ARBA00022771"/>
    </source>
</evidence>
<feature type="domain" description="CHHC U11-48K-type" evidence="4">
    <location>
        <begin position="43"/>
        <end position="70"/>
    </location>
</feature>
<comment type="caution">
    <text evidence="5">The sequence shown here is derived from an EMBL/GenBank/DDBJ whole genome shotgun (WGS) entry which is preliminary data.</text>
</comment>
<proteinExistence type="predicted"/>
<dbReference type="EMBL" id="CAJFCW020000002">
    <property type="protein sequence ID" value="CAG9090812.1"/>
    <property type="molecule type" value="Genomic_DNA"/>
</dbReference>
<dbReference type="AlphaFoldDB" id="A0A811K3B2"/>
<evidence type="ECO:0000313" key="5">
    <source>
        <dbReference type="EMBL" id="CAD5210173.1"/>
    </source>
</evidence>
<keyword evidence="6" id="KW-1185">Reference proteome</keyword>
<dbReference type="PROSITE" id="PS51800">
    <property type="entry name" value="ZF_CHHC_U11_48K"/>
    <property type="match status" value="1"/>
</dbReference>
<sequence>MSENATTTAQCPYGSHNVSTNMLYLHVAQCRRKFLKRHPNIEFMHCPYNPSHLIPVSEQNFHDEHCNTKKIIQKRVENQPKLLEI</sequence>
<organism evidence="5 6">
    <name type="scientific">Bursaphelenchus okinawaensis</name>
    <dbReference type="NCBI Taxonomy" id="465554"/>
    <lineage>
        <taxon>Eukaryota</taxon>
        <taxon>Metazoa</taxon>
        <taxon>Ecdysozoa</taxon>
        <taxon>Nematoda</taxon>
        <taxon>Chromadorea</taxon>
        <taxon>Rhabditida</taxon>
        <taxon>Tylenchina</taxon>
        <taxon>Tylenchomorpha</taxon>
        <taxon>Aphelenchoidea</taxon>
        <taxon>Aphelenchoididae</taxon>
        <taxon>Bursaphelenchus</taxon>
    </lineage>
</organism>
<keyword evidence="3" id="KW-0862">Zinc</keyword>